<evidence type="ECO:0000313" key="11">
    <source>
        <dbReference type="Proteomes" id="UP000245383"/>
    </source>
</evidence>
<feature type="region of interest" description="Disordered" evidence="8">
    <location>
        <begin position="1"/>
        <end position="42"/>
    </location>
</feature>
<evidence type="ECO:0000256" key="7">
    <source>
        <dbReference type="RuleBase" id="RU367071"/>
    </source>
</evidence>
<feature type="region of interest" description="Disordered" evidence="8">
    <location>
        <begin position="179"/>
        <end position="210"/>
    </location>
</feature>
<dbReference type="PANTHER" id="PTHR12942">
    <property type="entry name" value="STEP II SPLICING FACTOR SLU7"/>
    <property type="match status" value="1"/>
</dbReference>
<accession>A0A2T9Z005</accession>
<name>A0A2T9Z005_9FUNG</name>
<keyword evidence="5 7" id="KW-0508">mRNA splicing</keyword>
<dbReference type="GO" id="GO:0000398">
    <property type="term" value="P:mRNA splicing, via spliceosome"/>
    <property type="evidence" value="ECO:0007669"/>
    <property type="project" value="UniProtKB-UniRule"/>
</dbReference>
<keyword evidence="4 7" id="KW-0747">Spliceosome</keyword>
<dbReference type="GO" id="GO:0030628">
    <property type="term" value="F:pre-mRNA 3'-splice site binding"/>
    <property type="evidence" value="ECO:0007669"/>
    <property type="project" value="UniProtKB-UniRule"/>
</dbReference>
<dbReference type="STRING" id="133385.A0A2T9Z005"/>
<organism evidence="10 11">
    <name type="scientific">Smittium simulii</name>
    <dbReference type="NCBI Taxonomy" id="133385"/>
    <lineage>
        <taxon>Eukaryota</taxon>
        <taxon>Fungi</taxon>
        <taxon>Fungi incertae sedis</taxon>
        <taxon>Zoopagomycota</taxon>
        <taxon>Kickxellomycotina</taxon>
        <taxon>Harpellomycetes</taxon>
        <taxon>Harpellales</taxon>
        <taxon>Legeriomycetaceae</taxon>
        <taxon>Smittium</taxon>
    </lineage>
</organism>
<dbReference type="InterPro" id="IPR021715">
    <property type="entry name" value="Slu7_dom"/>
</dbReference>
<keyword evidence="11" id="KW-1185">Reference proteome</keyword>
<evidence type="ECO:0000313" key="10">
    <source>
        <dbReference type="EMBL" id="PVU97864.1"/>
    </source>
</evidence>
<dbReference type="InterPro" id="IPR039974">
    <property type="entry name" value="Splicing_factor_SLU7"/>
</dbReference>
<comment type="subunit">
    <text evidence="7">Associated with the spliceosome.</text>
</comment>
<protein>
    <recommendedName>
        <fullName evidence="7">Pre-mRNA-splicing factor SLU7</fullName>
    </recommendedName>
</protein>
<evidence type="ECO:0000256" key="1">
    <source>
        <dbReference type="ARBA" id="ARBA00004123"/>
    </source>
</evidence>
<sequence length="420" mass="48349">MYKGTAKLSREEYRKQKDLEAARKAGEAPAELDEEGNEINPHIPQFMSEAPWYMNSNKPSLKHQRFEQKETSSINVWYSKGATKGEPVKNYRKGACENCGAMTHKSKDCLERPRKKGAKWLPKNLKPDEVIEKIDLDFSGKRDRWNGYNPKQHLELIEEWEMIEEARKRRKAEELNKALESGTVEDLEKQLGSSDEDNNDEDKYAERTDMPGQKIDLNSRTTIRNLRIREDTAKYLRNLDPDSAYYDPKSRSMRENPYADKNPHDLAYAGDNFIKASGDVGEVARVQLYALEAESRGNTSVHLQANPTQSVMVQETVDAQKKIHKTKEKHAILEKYGGAEHLKTSEQKVLAQDERYVEYTRYGKVVVGQEDTVPKSLYAEDVYTNNHTSVWGSYWARGKWGYKCCKQTIKNSYCTGNISR</sequence>
<evidence type="ECO:0000256" key="4">
    <source>
        <dbReference type="ARBA" id="ARBA00022728"/>
    </source>
</evidence>
<comment type="function">
    <text evidence="7">Involved in pre-mRNA splicing.</text>
</comment>
<evidence type="ECO:0000256" key="6">
    <source>
        <dbReference type="ARBA" id="ARBA00023242"/>
    </source>
</evidence>
<feature type="domain" description="Pre-mRNA-splicing factor SLU7" evidence="9">
    <location>
        <begin position="136"/>
        <end position="393"/>
    </location>
</feature>
<keyword evidence="3 7" id="KW-0507">mRNA processing</keyword>
<proteinExistence type="inferred from homology"/>
<dbReference type="EMBL" id="MBFR01000006">
    <property type="protein sequence ID" value="PVU97864.1"/>
    <property type="molecule type" value="Genomic_DNA"/>
</dbReference>
<evidence type="ECO:0000256" key="8">
    <source>
        <dbReference type="SAM" id="MobiDB-lite"/>
    </source>
</evidence>
<evidence type="ECO:0000256" key="3">
    <source>
        <dbReference type="ARBA" id="ARBA00022664"/>
    </source>
</evidence>
<dbReference type="Proteomes" id="UP000245383">
    <property type="component" value="Unassembled WGS sequence"/>
</dbReference>
<dbReference type="GO" id="GO:0005681">
    <property type="term" value="C:spliceosomal complex"/>
    <property type="evidence" value="ECO:0007669"/>
    <property type="project" value="UniProtKB-UniRule"/>
</dbReference>
<comment type="similarity">
    <text evidence="2 7">Belongs to the SLU7 family.</text>
</comment>
<dbReference type="AlphaFoldDB" id="A0A2T9Z005"/>
<feature type="compositionally biased region" description="Basic and acidic residues" evidence="8">
    <location>
        <begin position="8"/>
        <end position="26"/>
    </location>
</feature>
<evidence type="ECO:0000259" key="9">
    <source>
        <dbReference type="Pfam" id="PF11708"/>
    </source>
</evidence>
<evidence type="ECO:0000256" key="2">
    <source>
        <dbReference type="ARBA" id="ARBA00007203"/>
    </source>
</evidence>
<reference evidence="10 11" key="1">
    <citation type="journal article" date="2018" name="MBio">
        <title>Comparative Genomics Reveals the Core Gene Toolbox for the Fungus-Insect Symbiosis.</title>
        <authorList>
            <person name="Wang Y."/>
            <person name="Stata M."/>
            <person name="Wang W."/>
            <person name="Stajich J.E."/>
            <person name="White M.M."/>
            <person name="Moncalvo J.M."/>
        </authorList>
    </citation>
    <scope>NUCLEOTIDE SEQUENCE [LARGE SCALE GENOMIC DNA]</scope>
    <source>
        <strain evidence="10 11">SWE-8-4</strain>
    </source>
</reference>
<gene>
    <name evidence="10" type="ORF">BB561_000268</name>
</gene>
<comment type="caution">
    <text evidence="10">The sequence shown here is derived from an EMBL/GenBank/DDBJ whole genome shotgun (WGS) entry which is preliminary data.</text>
</comment>
<dbReference type="OrthoDB" id="249612at2759"/>
<keyword evidence="6 7" id="KW-0539">Nucleus</keyword>
<evidence type="ECO:0000256" key="5">
    <source>
        <dbReference type="ARBA" id="ARBA00023187"/>
    </source>
</evidence>
<dbReference type="Pfam" id="PF11708">
    <property type="entry name" value="Slu7"/>
    <property type="match status" value="1"/>
</dbReference>
<dbReference type="PANTHER" id="PTHR12942:SF2">
    <property type="entry name" value="PRE-MRNA-SPLICING FACTOR SLU7"/>
    <property type="match status" value="1"/>
</dbReference>
<comment type="subcellular location">
    <subcellularLocation>
        <location evidence="1 7">Nucleus</location>
    </subcellularLocation>
</comment>